<dbReference type="Pfam" id="PF22262">
    <property type="entry name" value="DUF6950"/>
    <property type="match status" value="1"/>
</dbReference>
<dbReference type="EMBL" id="CP118166">
    <property type="protein sequence ID" value="WDI31588.1"/>
    <property type="molecule type" value="Genomic_DNA"/>
</dbReference>
<dbReference type="RefSeq" id="WP_274493475.1">
    <property type="nucleotide sequence ID" value="NZ_CP118166.1"/>
</dbReference>
<evidence type="ECO:0000259" key="1">
    <source>
        <dbReference type="Pfam" id="PF22262"/>
    </source>
</evidence>
<name>A0AAF0CFY4_9PROT</name>
<dbReference type="InterPro" id="IPR053802">
    <property type="entry name" value="DUF6950"/>
</dbReference>
<reference evidence="2" key="1">
    <citation type="submission" date="2023-02" db="EMBL/GenBank/DDBJ databases">
        <title>Genome sequence of Hyphococcus flavus.</title>
        <authorList>
            <person name="Rong J.-C."/>
            <person name="Zhao Q."/>
            <person name="Yi M."/>
            <person name="Wu J.-Y."/>
        </authorList>
    </citation>
    <scope>NUCLEOTIDE SEQUENCE</scope>
    <source>
        <strain evidence="2">MCCC 1K03223</strain>
    </source>
</reference>
<dbReference type="KEGG" id="hfl:PUV54_00065"/>
<evidence type="ECO:0000313" key="2">
    <source>
        <dbReference type="EMBL" id="WDI31588.1"/>
    </source>
</evidence>
<organism evidence="2 3">
    <name type="scientific">Hyphococcus flavus</name>
    <dbReference type="NCBI Taxonomy" id="1866326"/>
    <lineage>
        <taxon>Bacteria</taxon>
        <taxon>Pseudomonadati</taxon>
        <taxon>Pseudomonadota</taxon>
        <taxon>Alphaproteobacteria</taxon>
        <taxon>Parvularculales</taxon>
        <taxon>Parvularculaceae</taxon>
        <taxon>Hyphococcus</taxon>
    </lineage>
</organism>
<proteinExistence type="predicted"/>
<protein>
    <recommendedName>
        <fullName evidence="1">DUF6950 domain-containing protein</fullName>
    </recommendedName>
</protein>
<gene>
    <name evidence="2" type="ORF">PUV54_00065</name>
</gene>
<evidence type="ECO:0000313" key="3">
    <source>
        <dbReference type="Proteomes" id="UP001214043"/>
    </source>
</evidence>
<sequence length="144" mass="16223">MTFERKAGWPRLLNEHVTQAKAEFRRRGFAWGRFDCATFACDWVLKMTGDDPLADYRGKYDSRESAIRALWGEGDKTYLDALSRVFGVPVHPAHAKRGDIAWIEDDRAVGVFVTEGAHQRAAFLGENGVVIMPMRYIDAGFVIG</sequence>
<dbReference type="Proteomes" id="UP001214043">
    <property type="component" value="Chromosome"/>
</dbReference>
<feature type="domain" description="DUF6950" evidence="1">
    <location>
        <begin position="5"/>
        <end position="141"/>
    </location>
</feature>
<keyword evidence="3" id="KW-1185">Reference proteome</keyword>
<accession>A0AAF0CFY4</accession>
<dbReference type="AlphaFoldDB" id="A0AAF0CFY4"/>